<evidence type="ECO:0000256" key="1">
    <source>
        <dbReference type="SAM" id="MobiDB-lite"/>
    </source>
</evidence>
<dbReference type="Proteomes" id="UP000640274">
    <property type="component" value="Unassembled WGS sequence"/>
</dbReference>
<feature type="compositionally biased region" description="Basic and acidic residues" evidence="1">
    <location>
        <begin position="162"/>
        <end position="174"/>
    </location>
</feature>
<accession>A0A934MQN5</accession>
<proteinExistence type="predicted"/>
<feature type="region of interest" description="Disordered" evidence="1">
    <location>
        <begin position="162"/>
        <end position="185"/>
    </location>
</feature>
<dbReference type="EMBL" id="JAELUP010000065">
    <property type="protein sequence ID" value="MBJ6362078.1"/>
    <property type="molecule type" value="Genomic_DNA"/>
</dbReference>
<gene>
    <name evidence="2" type="ORF">JFN88_12455</name>
</gene>
<dbReference type="AlphaFoldDB" id="A0A934MQN5"/>
<evidence type="ECO:0000313" key="2">
    <source>
        <dbReference type="EMBL" id="MBJ6362078.1"/>
    </source>
</evidence>
<evidence type="ECO:0000313" key="3">
    <source>
        <dbReference type="Proteomes" id="UP000640274"/>
    </source>
</evidence>
<keyword evidence="3" id="KW-1185">Reference proteome</keyword>
<organism evidence="2 3">
    <name type="scientific">Paenibacillus roseus</name>
    <dbReference type="NCBI Taxonomy" id="2798579"/>
    <lineage>
        <taxon>Bacteria</taxon>
        <taxon>Bacillati</taxon>
        <taxon>Bacillota</taxon>
        <taxon>Bacilli</taxon>
        <taxon>Bacillales</taxon>
        <taxon>Paenibacillaceae</taxon>
        <taxon>Paenibacillus</taxon>
    </lineage>
</organism>
<dbReference type="RefSeq" id="WP_199019624.1">
    <property type="nucleotide sequence ID" value="NZ_JAELUP010000065.1"/>
</dbReference>
<reference evidence="2" key="1">
    <citation type="submission" date="2020-12" db="EMBL/GenBank/DDBJ databases">
        <authorList>
            <person name="Huq M.A."/>
        </authorList>
    </citation>
    <scope>NUCLEOTIDE SEQUENCE</scope>
    <source>
        <strain evidence="2">MAHUQ-46</strain>
    </source>
</reference>
<comment type="caution">
    <text evidence="2">The sequence shown here is derived from an EMBL/GenBank/DDBJ whole genome shotgun (WGS) entry which is preliminary data.</text>
</comment>
<name>A0A934MQN5_9BACL</name>
<protein>
    <submittedName>
        <fullName evidence="2">Uncharacterized protein</fullName>
    </submittedName>
</protein>
<sequence length="245" mass="27517">MAKAIAKCTCQDCGEEFIKTAIKRNRKEADSWEEWTVANSKQCPKCWGAAQRAAEAAAPLTLVVDCDPYGQRIVLQFKGGTEGLKEEIRALGYRWGELPPIGTFGLLSTSRPPLAWHRIIELDQLQTELDKVAGLQPELKNNMTDLDVAFYREIKTRNDAQKTAEEAKKSEIDAQKSAVPRPKVPPKLAGTTWNQKIYGKQGRYRIYPDGVEVNLTDAEADEVREFLAAKAAYKKKIEEIEGNYK</sequence>